<gene>
    <name evidence="2" type="ORF">NCTC12120_06636</name>
</gene>
<sequence length="251" mass="28825">MNCQWEELAKSALLLSTENHPYWGPLFPVVTTGTILPLEFFDEIIPNHLKGWAFVRGLMVPEYPLFSALGASYKLMSGANAERVDFYLPQAELVIEIDGGQHEEAPQKLKDQQRDSFLLQHGIKTLRLKTEDMRLKSNHFSDFISQLTAHFEKSKQLAGYKKTLSSGEQQQPSMRYELTAILRLQIAVMLAISCGKLDLQSSLWRINVRQDFISDPEQKWVVRAFEELFGWFSLFSKIRNLVVTPPELVFC</sequence>
<dbReference type="SUPFAM" id="SSF52980">
    <property type="entry name" value="Restriction endonuclease-like"/>
    <property type="match status" value="1"/>
</dbReference>
<accession>A0A2X3IMD1</accession>
<evidence type="ECO:0000259" key="1">
    <source>
        <dbReference type="Pfam" id="PF04480"/>
    </source>
</evidence>
<name>A0A2X3IMD1_9ENTR</name>
<protein>
    <submittedName>
        <fullName evidence="2">Protein of uncharacterized function (DUF559)</fullName>
    </submittedName>
</protein>
<dbReference type="EMBL" id="UAVU01000010">
    <property type="protein sequence ID" value="SQC93522.1"/>
    <property type="molecule type" value="Genomic_DNA"/>
</dbReference>
<dbReference type="InterPro" id="IPR007569">
    <property type="entry name" value="DUF559"/>
</dbReference>
<dbReference type="AlphaFoldDB" id="A0A2X3IMD1"/>
<dbReference type="Gene3D" id="3.40.960.10">
    <property type="entry name" value="VSR Endonuclease"/>
    <property type="match status" value="1"/>
</dbReference>
<evidence type="ECO:0000313" key="3">
    <source>
        <dbReference type="Proteomes" id="UP000251197"/>
    </source>
</evidence>
<feature type="domain" description="DUF559" evidence="1">
    <location>
        <begin position="84"/>
        <end position="143"/>
    </location>
</feature>
<proteinExistence type="predicted"/>
<dbReference type="InterPro" id="IPR011335">
    <property type="entry name" value="Restrct_endonuc-II-like"/>
</dbReference>
<dbReference type="Pfam" id="PF04480">
    <property type="entry name" value="DUF559"/>
    <property type="match status" value="1"/>
</dbReference>
<dbReference type="Proteomes" id="UP000251197">
    <property type="component" value="Unassembled WGS sequence"/>
</dbReference>
<organism evidence="2 3">
    <name type="scientific">Cedecea neteri</name>
    <dbReference type="NCBI Taxonomy" id="158822"/>
    <lineage>
        <taxon>Bacteria</taxon>
        <taxon>Pseudomonadati</taxon>
        <taxon>Pseudomonadota</taxon>
        <taxon>Gammaproteobacteria</taxon>
        <taxon>Enterobacterales</taxon>
        <taxon>Enterobacteriaceae</taxon>
        <taxon>Cedecea</taxon>
    </lineage>
</organism>
<evidence type="ECO:0000313" key="2">
    <source>
        <dbReference type="EMBL" id="SQC93522.1"/>
    </source>
</evidence>
<reference evidence="2 3" key="1">
    <citation type="submission" date="2018-06" db="EMBL/GenBank/DDBJ databases">
        <authorList>
            <consortium name="Pathogen Informatics"/>
            <person name="Doyle S."/>
        </authorList>
    </citation>
    <scope>NUCLEOTIDE SEQUENCE [LARGE SCALE GENOMIC DNA]</scope>
    <source>
        <strain evidence="2 3">NCTC12120</strain>
    </source>
</reference>